<sequence length="338" mass="38331">MAVREDEDDEDDEDDEGGEDGWYDGAGFDEEEEEQDVKPNLSALEEIGPSGWEKYTDLVVSKKGKLEGVIQQVSRRVRNVLRVAGTRTDLCISALREAAERLGEQRIGERLRRDRDYADTMAGLLPQRISSFRLQCRHKAQHMLEKYGLSQGSEILTVAITDLLNRKDGYLYIFPGEYQKNNFQETEPFCHRAIISHLARTFFGSQPVIRFDDEYYVVDKWGPDEPELPAPMIAFSATAVAAGLKDYQTGDFRPVHFQASDKKGTTGFYDIYVDHMRTLRDLERVNPEGYHQLTAYLYQAAAGFVVGPTDVEPSGSRHGRVNTKVDMKNVGKSLKFRA</sequence>
<gene>
    <name evidence="1" type="ORF">BV25DRAFT_1922791</name>
</gene>
<accession>A0ACB8SCZ0</accession>
<dbReference type="Proteomes" id="UP000814140">
    <property type="component" value="Unassembled WGS sequence"/>
</dbReference>
<name>A0ACB8SCZ0_9AGAM</name>
<organism evidence="1 2">
    <name type="scientific">Artomyces pyxidatus</name>
    <dbReference type="NCBI Taxonomy" id="48021"/>
    <lineage>
        <taxon>Eukaryota</taxon>
        <taxon>Fungi</taxon>
        <taxon>Dikarya</taxon>
        <taxon>Basidiomycota</taxon>
        <taxon>Agaricomycotina</taxon>
        <taxon>Agaricomycetes</taxon>
        <taxon>Russulales</taxon>
        <taxon>Auriscalpiaceae</taxon>
        <taxon>Artomyces</taxon>
    </lineage>
</organism>
<reference evidence="1" key="2">
    <citation type="journal article" date="2022" name="New Phytol.">
        <title>Evolutionary transition to the ectomycorrhizal habit in the genomes of a hyperdiverse lineage of mushroom-forming fungi.</title>
        <authorList>
            <person name="Looney B."/>
            <person name="Miyauchi S."/>
            <person name="Morin E."/>
            <person name="Drula E."/>
            <person name="Courty P.E."/>
            <person name="Kohler A."/>
            <person name="Kuo A."/>
            <person name="LaButti K."/>
            <person name="Pangilinan J."/>
            <person name="Lipzen A."/>
            <person name="Riley R."/>
            <person name="Andreopoulos W."/>
            <person name="He G."/>
            <person name="Johnson J."/>
            <person name="Nolan M."/>
            <person name="Tritt A."/>
            <person name="Barry K.W."/>
            <person name="Grigoriev I.V."/>
            <person name="Nagy L.G."/>
            <person name="Hibbett D."/>
            <person name="Henrissat B."/>
            <person name="Matheny P.B."/>
            <person name="Labbe J."/>
            <person name="Martin F.M."/>
        </authorList>
    </citation>
    <scope>NUCLEOTIDE SEQUENCE</scope>
    <source>
        <strain evidence="1">HHB10654</strain>
    </source>
</reference>
<dbReference type="EMBL" id="MU277510">
    <property type="protein sequence ID" value="KAI0054328.1"/>
    <property type="molecule type" value="Genomic_DNA"/>
</dbReference>
<comment type="caution">
    <text evidence="1">The sequence shown here is derived from an EMBL/GenBank/DDBJ whole genome shotgun (WGS) entry which is preliminary data.</text>
</comment>
<keyword evidence="2" id="KW-1185">Reference proteome</keyword>
<evidence type="ECO:0000313" key="2">
    <source>
        <dbReference type="Proteomes" id="UP000814140"/>
    </source>
</evidence>
<evidence type="ECO:0000313" key="1">
    <source>
        <dbReference type="EMBL" id="KAI0054328.1"/>
    </source>
</evidence>
<proteinExistence type="predicted"/>
<reference evidence="1" key="1">
    <citation type="submission" date="2021-03" db="EMBL/GenBank/DDBJ databases">
        <authorList>
            <consortium name="DOE Joint Genome Institute"/>
            <person name="Ahrendt S."/>
            <person name="Looney B.P."/>
            <person name="Miyauchi S."/>
            <person name="Morin E."/>
            <person name="Drula E."/>
            <person name="Courty P.E."/>
            <person name="Chicoki N."/>
            <person name="Fauchery L."/>
            <person name="Kohler A."/>
            <person name="Kuo A."/>
            <person name="Labutti K."/>
            <person name="Pangilinan J."/>
            <person name="Lipzen A."/>
            <person name="Riley R."/>
            <person name="Andreopoulos W."/>
            <person name="He G."/>
            <person name="Johnson J."/>
            <person name="Barry K.W."/>
            <person name="Grigoriev I.V."/>
            <person name="Nagy L."/>
            <person name="Hibbett D."/>
            <person name="Henrissat B."/>
            <person name="Matheny P.B."/>
            <person name="Labbe J."/>
            <person name="Martin F."/>
        </authorList>
    </citation>
    <scope>NUCLEOTIDE SEQUENCE</scope>
    <source>
        <strain evidence="1">HHB10654</strain>
    </source>
</reference>
<protein>
    <submittedName>
        <fullName evidence="1">Uncharacterized protein</fullName>
    </submittedName>
</protein>